<sequence>MTKSMTGLLTDILVAEGKLDDNALVSSIVPEFADKCIWISNCPTGDVYTRR</sequence>
<organism evidence="1 2">
    <name type="scientific">Marinobacter manganoxydans MnI7-9</name>
    <dbReference type="NCBI Taxonomy" id="1094979"/>
    <lineage>
        <taxon>Bacteria</taxon>
        <taxon>Pseudomonadati</taxon>
        <taxon>Pseudomonadota</taxon>
        <taxon>Gammaproteobacteria</taxon>
        <taxon>Pseudomonadales</taxon>
        <taxon>Marinobacteraceae</taxon>
        <taxon>Marinobacter</taxon>
    </lineage>
</organism>
<evidence type="ECO:0000313" key="1">
    <source>
        <dbReference type="EMBL" id="EHJ05522.1"/>
    </source>
</evidence>
<dbReference type="Proteomes" id="UP000003208">
    <property type="component" value="Unassembled WGS sequence"/>
</dbReference>
<dbReference type="EMBL" id="AGTR01000018">
    <property type="protein sequence ID" value="EHJ05522.1"/>
    <property type="molecule type" value="Genomic_DNA"/>
</dbReference>
<dbReference type="RefSeq" id="WP_008171128.1">
    <property type="nucleotide sequence ID" value="NZ_AGTR01000018.1"/>
</dbReference>
<evidence type="ECO:0000313" key="2">
    <source>
        <dbReference type="Proteomes" id="UP000003208"/>
    </source>
</evidence>
<gene>
    <name evidence="1" type="ORF">KYE_05331</name>
</gene>
<proteinExistence type="predicted"/>
<name>G6YQE9_9GAMM</name>
<keyword evidence="1" id="KW-0378">Hydrolase</keyword>
<accession>G6YQE9</accession>
<dbReference type="InterPro" id="IPR012338">
    <property type="entry name" value="Beta-lactam/transpept-like"/>
</dbReference>
<reference evidence="1 2" key="1">
    <citation type="journal article" date="2012" name="J. Bacteriol.">
        <title>Genome sequence of deep-sea manganese-oxidizing bacterium Marinobacter manganoxydans MnI7-9.</title>
        <authorList>
            <person name="Wang H."/>
            <person name="Li H."/>
            <person name="Shao Z."/>
            <person name="Liao S."/>
            <person name="Johnstone L."/>
            <person name="Rensing C."/>
            <person name="Wang G."/>
        </authorList>
    </citation>
    <scope>NUCLEOTIDE SEQUENCE [LARGE SCALE GENOMIC DNA]</scope>
    <source>
        <strain evidence="1 2">MnI7-9</strain>
    </source>
</reference>
<protein>
    <submittedName>
        <fullName evidence="1">6-aminohexanoate-dimer hydrolase</fullName>
    </submittedName>
</protein>
<dbReference type="SUPFAM" id="SSF56601">
    <property type="entry name" value="beta-lactamase/transpeptidase-like"/>
    <property type="match status" value="1"/>
</dbReference>
<dbReference type="Gene3D" id="3.40.710.10">
    <property type="entry name" value="DD-peptidase/beta-lactamase superfamily"/>
    <property type="match status" value="1"/>
</dbReference>
<dbReference type="PATRIC" id="fig|1094979.3.peg.1026"/>
<dbReference type="AlphaFoldDB" id="G6YQE9"/>
<dbReference type="GO" id="GO:0016787">
    <property type="term" value="F:hydrolase activity"/>
    <property type="evidence" value="ECO:0007669"/>
    <property type="project" value="UniProtKB-KW"/>
</dbReference>
<keyword evidence="2" id="KW-1185">Reference proteome</keyword>